<dbReference type="InterPro" id="IPR011990">
    <property type="entry name" value="TPR-like_helical_dom_sf"/>
</dbReference>
<dbReference type="Gene3D" id="1.20.58.320">
    <property type="entry name" value="TPR-like"/>
    <property type="match status" value="1"/>
</dbReference>
<sequence length="201" mass="23684">MTTNYQEVIDFWFEELTPTQRFERDENIDLKMTERFIALHSSVVAGEYSSWRNEPMGRLAEILVIDQFSRNIYRDDPKSFIYDPMALVLAQEAVRGEYNKNLAPKYKQFLYMPYMHSESDMIHNSAMLLFSEPGLEESFDFELKHKSIIERFGRYPYRNKILGRTSTPEEIEFLKQAGPLFGNNMASFESITIERTTSIQQ</sequence>
<dbReference type="SUPFAM" id="SSF48452">
    <property type="entry name" value="TPR-like"/>
    <property type="match status" value="1"/>
</dbReference>
<reference evidence="1 2" key="1">
    <citation type="submission" date="2023-11" db="EMBL/GenBank/DDBJ databases">
        <title>A Novel Polar Bacteriovorax (B. antarcticus) Isolated from the Biocrust in Antarctica.</title>
        <authorList>
            <person name="Mun W."/>
            <person name="Choi S.Y."/>
            <person name="Mitchell R.J."/>
        </authorList>
    </citation>
    <scope>NUCLEOTIDE SEQUENCE [LARGE SCALE GENOMIC DNA]</scope>
    <source>
        <strain evidence="1 2">PP10</strain>
    </source>
</reference>
<dbReference type="EMBL" id="JAYGJQ010000002">
    <property type="protein sequence ID" value="MEA9357460.1"/>
    <property type="molecule type" value="Genomic_DNA"/>
</dbReference>
<dbReference type="Proteomes" id="UP001302274">
    <property type="component" value="Unassembled WGS sequence"/>
</dbReference>
<protein>
    <submittedName>
        <fullName evidence="1">DUF924 family protein</fullName>
    </submittedName>
</protein>
<gene>
    <name evidence="1" type="ORF">SHI21_14630</name>
</gene>
<dbReference type="Gene3D" id="1.25.40.10">
    <property type="entry name" value="Tetratricopeptide repeat domain"/>
    <property type="match status" value="1"/>
</dbReference>
<evidence type="ECO:0000313" key="1">
    <source>
        <dbReference type="EMBL" id="MEA9357460.1"/>
    </source>
</evidence>
<dbReference type="InterPro" id="IPR010323">
    <property type="entry name" value="DUF924"/>
</dbReference>
<proteinExistence type="predicted"/>
<name>A0ABU5VWM5_9BACT</name>
<organism evidence="1 2">
    <name type="scientific">Bacteriovorax antarcticus</name>
    <dbReference type="NCBI Taxonomy" id="3088717"/>
    <lineage>
        <taxon>Bacteria</taxon>
        <taxon>Pseudomonadati</taxon>
        <taxon>Bdellovibrionota</taxon>
        <taxon>Bacteriovoracia</taxon>
        <taxon>Bacteriovoracales</taxon>
        <taxon>Bacteriovoracaceae</taxon>
        <taxon>Bacteriovorax</taxon>
    </lineage>
</organism>
<dbReference type="Pfam" id="PF06041">
    <property type="entry name" value="DUF924"/>
    <property type="match status" value="1"/>
</dbReference>
<evidence type="ECO:0000313" key="2">
    <source>
        <dbReference type="Proteomes" id="UP001302274"/>
    </source>
</evidence>
<dbReference type="RefSeq" id="WP_323577474.1">
    <property type="nucleotide sequence ID" value="NZ_JAYGJQ010000002.1"/>
</dbReference>
<accession>A0ABU5VWM5</accession>
<comment type="caution">
    <text evidence="1">The sequence shown here is derived from an EMBL/GenBank/DDBJ whole genome shotgun (WGS) entry which is preliminary data.</text>
</comment>
<keyword evidence="2" id="KW-1185">Reference proteome</keyword>